<gene>
    <name evidence="1" type="ORF">IPF_8323</name>
</gene>
<protein>
    <submittedName>
        <fullName evidence="1">Genome sequencing data, contig C279</fullName>
    </submittedName>
</protein>
<dbReference type="EMBL" id="AM778909">
    <property type="protein sequence ID" value="CAO89073.1"/>
    <property type="molecule type" value="Genomic_DNA"/>
</dbReference>
<dbReference type="AlphaFoldDB" id="A8YC02"/>
<evidence type="ECO:0000313" key="1">
    <source>
        <dbReference type="EMBL" id="CAO89073.1"/>
    </source>
</evidence>
<organism evidence="1">
    <name type="scientific">Microcystis aeruginosa (strain PCC 7806)</name>
    <dbReference type="NCBI Taxonomy" id="267872"/>
    <lineage>
        <taxon>Bacteria</taxon>
        <taxon>Bacillati</taxon>
        <taxon>Cyanobacteriota</taxon>
        <taxon>Cyanophyceae</taxon>
        <taxon>Oscillatoriophycideae</taxon>
        <taxon>Chroococcales</taxon>
        <taxon>Microcystaceae</taxon>
        <taxon>Microcystis</taxon>
    </lineage>
</organism>
<sequence>MTFLTNEVFETLAIQQLAITDDTLSVDLSDGRTISVPLG</sequence>
<proteinExistence type="predicted"/>
<name>A8YC02_MICA7</name>
<accession>A8YC02</accession>
<reference evidence="1" key="1">
    <citation type="submission" date="2007-08" db="EMBL/GenBank/DDBJ databases">
        <authorList>
            <person name="Frangeul L."/>
        </authorList>
    </citation>
    <scope>NUCLEOTIDE SEQUENCE</scope>
    <source>
        <strain evidence="1">PCC 7806</strain>
    </source>
</reference>